<dbReference type="Proteomes" id="UP000000954">
    <property type="component" value="Chromosome"/>
</dbReference>
<keyword evidence="3 4" id="KW-0456">Lyase</keyword>
<protein>
    <recommendedName>
        <fullName evidence="4">Cys-tRNA(Pro)/Cys-tRNA(Cys) deacylase</fullName>
        <ecNumber evidence="4">4.2.-.-</ecNumber>
    </recommendedName>
</protein>
<dbReference type="EMBL" id="CP001682">
    <property type="protein sequence ID" value="ACU94659.1"/>
    <property type="molecule type" value="Genomic_DNA"/>
</dbReference>
<feature type="domain" description="YbaK/aminoacyl-tRNA synthetase-associated" evidence="5">
    <location>
        <begin position="39"/>
        <end position="149"/>
    </location>
</feature>
<reference evidence="6 7" key="1">
    <citation type="journal article" date="2009" name="Stand. Genomic Sci.">
        <title>Complete genome sequence of Cryptobacterium curtum type strain (12-3).</title>
        <authorList>
            <person name="Mavrommatis K."/>
            <person name="Pukall R."/>
            <person name="Rohde C."/>
            <person name="Chen F."/>
            <person name="Sims D."/>
            <person name="Brettin T."/>
            <person name="Kuske C."/>
            <person name="Detter J.C."/>
            <person name="Han C."/>
            <person name="Lapidus A."/>
            <person name="Copeland A."/>
            <person name="Glavina Del Rio T."/>
            <person name="Nolan M."/>
            <person name="Lucas S."/>
            <person name="Tice H."/>
            <person name="Cheng J.F."/>
            <person name="Bruce D."/>
            <person name="Goodwin L."/>
            <person name="Pitluck S."/>
            <person name="Ovchinnikova G."/>
            <person name="Pati A."/>
            <person name="Ivanova N."/>
            <person name="Chen A."/>
            <person name="Palaniappan K."/>
            <person name="Chain P."/>
            <person name="D'haeseleer P."/>
            <person name="Goker M."/>
            <person name="Bristow J."/>
            <person name="Eisen J.A."/>
            <person name="Markowitz V."/>
            <person name="Hugenholtz P."/>
            <person name="Rohde M."/>
            <person name="Klenk H.P."/>
            <person name="Kyrpides N.C."/>
        </authorList>
    </citation>
    <scope>NUCLEOTIDE SEQUENCE [LARGE SCALE GENOMIC DNA]</scope>
    <source>
        <strain evidence="7">ATCC 700683 / DSM 15641 / 12-3</strain>
    </source>
</reference>
<name>C7MP19_CRYCD</name>
<dbReference type="SUPFAM" id="SSF55826">
    <property type="entry name" value="YbaK/ProRS associated domain"/>
    <property type="match status" value="1"/>
</dbReference>
<dbReference type="NCBIfam" id="TIGR00011">
    <property type="entry name" value="YbaK_EbsC"/>
    <property type="match status" value="1"/>
</dbReference>
<organism evidence="6 7">
    <name type="scientific">Cryptobacterium curtum (strain ATCC 700683 / DSM 15641 / CCUG 43107 / 12-3)</name>
    <dbReference type="NCBI Taxonomy" id="469378"/>
    <lineage>
        <taxon>Bacteria</taxon>
        <taxon>Bacillati</taxon>
        <taxon>Actinomycetota</taxon>
        <taxon>Coriobacteriia</taxon>
        <taxon>Eggerthellales</taxon>
        <taxon>Eggerthellaceae</taxon>
        <taxon>Cryptobacterium</taxon>
    </lineage>
</organism>
<evidence type="ECO:0000256" key="3">
    <source>
        <dbReference type="ARBA" id="ARBA00023239"/>
    </source>
</evidence>
<keyword evidence="7" id="KW-1185">Reference proteome</keyword>
<keyword evidence="2 4" id="KW-0648">Protein biosynthesis</keyword>
<dbReference type="AlphaFoldDB" id="C7MP19"/>
<dbReference type="GO" id="GO:0006412">
    <property type="term" value="P:translation"/>
    <property type="evidence" value="ECO:0007669"/>
    <property type="project" value="UniProtKB-KW"/>
</dbReference>
<dbReference type="EC" id="4.2.-.-" evidence="4"/>
<dbReference type="GO" id="GO:0016829">
    <property type="term" value="F:lyase activity"/>
    <property type="evidence" value="ECO:0007669"/>
    <property type="project" value="UniProtKB-KW"/>
</dbReference>
<dbReference type="InterPro" id="IPR004369">
    <property type="entry name" value="Prolyl-tRNA_editing_YbaK/EbsC"/>
</dbReference>
<evidence type="ECO:0000313" key="7">
    <source>
        <dbReference type="Proteomes" id="UP000000954"/>
    </source>
</evidence>
<accession>C7MP19</accession>
<dbReference type="HOGENOM" id="CLU_094875_3_0_11"/>
<dbReference type="Gene3D" id="3.90.960.10">
    <property type="entry name" value="YbaK/aminoacyl-tRNA synthetase-associated domain"/>
    <property type="match status" value="1"/>
</dbReference>
<dbReference type="PANTHER" id="PTHR30411:SF0">
    <property type="entry name" value="CYS-TRNA(PRO)_CYS-TRNA(CYS) DEACYLASE YBAK"/>
    <property type="match status" value="1"/>
</dbReference>
<evidence type="ECO:0000259" key="5">
    <source>
        <dbReference type="Pfam" id="PF04073"/>
    </source>
</evidence>
<evidence type="ECO:0000313" key="6">
    <source>
        <dbReference type="EMBL" id="ACU94659.1"/>
    </source>
</evidence>
<dbReference type="PANTHER" id="PTHR30411">
    <property type="entry name" value="CYTOPLASMIC PROTEIN"/>
    <property type="match status" value="1"/>
</dbReference>
<evidence type="ECO:0000256" key="4">
    <source>
        <dbReference type="PIRNR" id="PIRNR006181"/>
    </source>
</evidence>
<gene>
    <name evidence="6" type="ordered locus">Ccur_09630</name>
</gene>
<dbReference type="InterPro" id="IPR036754">
    <property type="entry name" value="YbaK/aa-tRNA-synt-asso_dom_sf"/>
</dbReference>
<dbReference type="CDD" id="cd00002">
    <property type="entry name" value="YbaK_deacylase"/>
    <property type="match status" value="1"/>
</dbReference>
<dbReference type="GO" id="GO:0002161">
    <property type="term" value="F:aminoacyl-tRNA deacylase activity"/>
    <property type="evidence" value="ECO:0007669"/>
    <property type="project" value="InterPro"/>
</dbReference>
<comment type="similarity">
    <text evidence="1 4">Belongs to the prolyl-tRNA editing family. YbaK/EbsC subfamily.</text>
</comment>
<proteinExistence type="inferred from homology"/>
<dbReference type="KEGG" id="ccu:Ccur_09630"/>
<dbReference type="eggNOG" id="COG2606">
    <property type="taxonomic scope" value="Bacteria"/>
</dbReference>
<evidence type="ECO:0000256" key="2">
    <source>
        <dbReference type="ARBA" id="ARBA00022917"/>
    </source>
</evidence>
<sequence length="161" mass="17694">MKREKIHKTNAMRQLEAAGIAYETASYVVDENDLSGMHVASQLKQDPARLFKTLVLVGEHTGYLVCCIPTACELDLKKVARAAGDKRVELLPLRELRDVTGYVRGGCSPLAMKKQFPTFIDETAILFDSIYLSAGERGEQIIVNAESLAALLKAPLVDLCL</sequence>
<dbReference type="PIRSF" id="PIRSF006181">
    <property type="entry name" value="EbsC_YbaK"/>
    <property type="match status" value="1"/>
</dbReference>
<evidence type="ECO:0000256" key="1">
    <source>
        <dbReference type="ARBA" id="ARBA00009798"/>
    </source>
</evidence>
<dbReference type="Pfam" id="PF04073">
    <property type="entry name" value="tRNA_edit"/>
    <property type="match status" value="1"/>
</dbReference>
<dbReference type="InterPro" id="IPR007214">
    <property type="entry name" value="YbaK/aa-tRNA-synth-assoc-dom"/>
</dbReference>